<dbReference type="GO" id="GO:0046872">
    <property type="term" value="F:metal ion binding"/>
    <property type="evidence" value="ECO:0007669"/>
    <property type="project" value="UniProtKB-KW"/>
</dbReference>
<dbReference type="PROSITE" id="PS00198">
    <property type="entry name" value="4FE4S_FER_1"/>
    <property type="match status" value="2"/>
</dbReference>
<dbReference type="GO" id="GO:0006089">
    <property type="term" value="P:lactate metabolic process"/>
    <property type="evidence" value="ECO:0007669"/>
    <property type="project" value="InterPro"/>
</dbReference>
<evidence type="ECO:0000256" key="2">
    <source>
        <dbReference type="ARBA" id="ARBA00022485"/>
    </source>
</evidence>
<dbReference type="InterPro" id="IPR004452">
    <property type="entry name" value="LutB/LldF"/>
</dbReference>
<dbReference type="AlphaFoldDB" id="W4P4Q2"/>
<dbReference type="Gene3D" id="1.10.1060.10">
    <property type="entry name" value="Alpha-helical ferredoxin"/>
    <property type="match status" value="1"/>
</dbReference>
<dbReference type="InterPro" id="IPR003741">
    <property type="entry name" value="LUD_dom"/>
</dbReference>
<keyword evidence="2" id="KW-0004">4Fe-4S</keyword>
<keyword evidence="3" id="KW-0479">Metal-binding</keyword>
<evidence type="ECO:0000313" key="9">
    <source>
        <dbReference type="EMBL" id="GAE14114.1"/>
    </source>
</evidence>
<evidence type="ECO:0000256" key="4">
    <source>
        <dbReference type="ARBA" id="ARBA00022737"/>
    </source>
</evidence>
<keyword evidence="1" id="KW-0813">Transport</keyword>
<dbReference type="Pfam" id="PF02589">
    <property type="entry name" value="LUD_dom"/>
    <property type="match status" value="1"/>
</dbReference>
<sequence>MSTRHSEAAEKFLQNSCQRAGNILIPHSEAAEKFLQNSKMAAWHNETLWMVRAKRDKISKTVPEWEELRDKACELKLYSNSHLDELLVEFEKNAEANGAIVHWAKDAGEYCRIVYDILSAHKVKRFVKSKSMLAEECGLNPFLMERGIDVVETDLGERILQLMHLEPSHIVLPAIHIKREQVGELFEKEMGTEKGNFDPTYLTHAARKNLRSRFLNAEAAMTGANFAVASTGDIVVCTNEGNADMGTSYPKLNIAAFGMEKIVPDMESLGIFTRLLARSATGQPITTYTSHYRRPREGGEYHIIIVDNGRSALLSHPEHIKTLNCIRCGACMNTCPVYRRSGGYSYTYFIPGPIGINLGMVHDPEKYSDNLSACSLCLSCSCVCPAKVDLGEQIYKWRQELDRLGKASKQKKMMSGGMKLLMERPVLFNAALRAAPMVNALPRFMKYHALNEWGKGRELPKFAPESFNEMWKKNKVQKKEEKK</sequence>
<evidence type="ECO:0000256" key="3">
    <source>
        <dbReference type="ARBA" id="ARBA00022723"/>
    </source>
</evidence>
<evidence type="ECO:0000256" key="5">
    <source>
        <dbReference type="ARBA" id="ARBA00022982"/>
    </source>
</evidence>
<protein>
    <submittedName>
        <fullName evidence="9">Predicted L-lactate dehydrogenase</fullName>
    </submittedName>
</protein>
<reference evidence="9 10" key="1">
    <citation type="journal article" date="2014" name="Genome Announc.">
        <title>Draft Genome Sequences of Three Strains of Bacteroides pyogenes Isolated from a Cat and Swine.</title>
        <authorList>
            <person name="Sakamoto M."/>
            <person name="Oshima K."/>
            <person name="Suda W."/>
            <person name="Kitamura K."/>
            <person name="Iida T."/>
            <person name="Hattori M."/>
            <person name="Ohkuma M."/>
        </authorList>
    </citation>
    <scope>NUCLEOTIDE SEQUENCE [LARGE SCALE GENOMIC DNA]</scope>
    <source>
        <strain evidence="9 10">JCM 6292</strain>
    </source>
</reference>
<dbReference type="Pfam" id="PF13183">
    <property type="entry name" value="Fer4_8"/>
    <property type="match status" value="1"/>
</dbReference>
<keyword evidence="6" id="KW-0408">Iron</keyword>
<dbReference type="InterPro" id="IPR037171">
    <property type="entry name" value="NagB/RpiA_transferase-like"/>
</dbReference>
<dbReference type="InterPro" id="IPR024185">
    <property type="entry name" value="FTHF_cligase-like_sf"/>
</dbReference>
<evidence type="ECO:0000256" key="7">
    <source>
        <dbReference type="ARBA" id="ARBA00023014"/>
    </source>
</evidence>
<keyword evidence="5" id="KW-0249">Electron transport</keyword>
<keyword evidence="4" id="KW-0677">Repeat</keyword>
<comment type="caution">
    <text evidence="9">The sequence shown here is derived from an EMBL/GenBank/DDBJ whole genome shotgun (WGS) entry which is preliminary data.</text>
</comment>
<dbReference type="PROSITE" id="PS51379">
    <property type="entry name" value="4FE4S_FER_2"/>
    <property type="match status" value="1"/>
</dbReference>
<evidence type="ECO:0000259" key="8">
    <source>
        <dbReference type="PROSITE" id="PS51379"/>
    </source>
</evidence>
<evidence type="ECO:0000256" key="6">
    <source>
        <dbReference type="ARBA" id="ARBA00023004"/>
    </source>
</evidence>
<gene>
    <name evidence="9" type="ORF">JCM6292_202</name>
</gene>
<dbReference type="InterPro" id="IPR017900">
    <property type="entry name" value="4Fe4S_Fe_S_CS"/>
</dbReference>
<dbReference type="EMBL" id="BAIQ01000001">
    <property type="protein sequence ID" value="GAE14114.1"/>
    <property type="molecule type" value="Genomic_DNA"/>
</dbReference>
<dbReference type="PANTHER" id="PTHR47153">
    <property type="entry name" value="LACTATE UTILIZATION PROTEIN B"/>
    <property type="match status" value="1"/>
</dbReference>
<organism evidence="9 10">
    <name type="scientific">Bacteroides pyogenes JCM 6292</name>
    <dbReference type="NCBI Taxonomy" id="1235809"/>
    <lineage>
        <taxon>Bacteria</taxon>
        <taxon>Pseudomonadati</taxon>
        <taxon>Bacteroidota</taxon>
        <taxon>Bacteroidia</taxon>
        <taxon>Bacteroidales</taxon>
        <taxon>Bacteroidaceae</taxon>
        <taxon>Bacteroides</taxon>
    </lineage>
</organism>
<dbReference type="Gene3D" id="3.40.50.10420">
    <property type="entry name" value="NagB/RpiA/CoA transferase-like"/>
    <property type="match status" value="1"/>
</dbReference>
<dbReference type="InterPro" id="IPR017896">
    <property type="entry name" value="4Fe4S_Fe-S-bd"/>
</dbReference>
<dbReference type="Proteomes" id="UP000018861">
    <property type="component" value="Unassembled WGS sequence"/>
</dbReference>
<keyword evidence="7" id="KW-0411">Iron-sulfur</keyword>
<evidence type="ECO:0000256" key="1">
    <source>
        <dbReference type="ARBA" id="ARBA00022448"/>
    </source>
</evidence>
<dbReference type="InterPro" id="IPR009051">
    <property type="entry name" value="Helical_ferredxn"/>
</dbReference>
<dbReference type="PANTHER" id="PTHR47153:SF2">
    <property type="entry name" value="LACTATE UTILIZATION PROTEIN B"/>
    <property type="match status" value="1"/>
</dbReference>
<dbReference type="GO" id="GO:0051539">
    <property type="term" value="F:4 iron, 4 sulfur cluster binding"/>
    <property type="evidence" value="ECO:0007669"/>
    <property type="project" value="UniProtKB-KW"/>
</dbReference>
<dbReference type="SUPFAM" id="SSF46548">
    <property type="entry name" value="alpha-helical ferredoxin"/>
    <property type="match status" value="1"/>
</dbReference>
<dbReference type="SUPFAM" id="SSF100950">
    <property type="entry name" value="NagB/RpiA/CoA transferase-like"/>
    <property type="match status" value="1"/>
</dbReference>
<evidence type="ECO:0000313" key="10">
    <source>
        <dbReference type="Proteomes" id="UP000018861"/>
    </source>
</evidence>
<accession>W4P4Q2</accession>
<name>W4P4Q2_9BACE</name>
<feature type="domain" description="4Fe-4S ferredoxin-type" evidence="8">
    <location>
        <begin position="316"/>
        <end position="337"/>
    </location>
</feature>
<proteinExistence type="predicted"/>